<dbReference type="Proteomes" id="UP000095228">
    <property type="component" value="Chromosome"/>
</dbReference>
<evidence type="ECO:0000256" key="1">
    <source>
        <dbReference type="SAM" id="MobiDB-lite"/>
    </source>
</evidence>
<reference evidence="3 4" key="1">
    <citation type="submission" date="2016-06" db="EMBL/GenBank/DDBJ databases">
        <title>Three novel species with peptidoglycan cell walls form the new genus Lacunisphaera gen. nov. in the family Opitutaceae of the verrucomicrobial subdivision 4.</title>
        <authorList>
            <person name="Rast P."/>
            <person name="Gloeckner I."/>
            <person name="Jogler M."/>
            <person name="Boedeker C."/>
            <person name="Jeske O."/>
            <person name="Wiegand S."/>
            <person name="Reinhardt R."/>
            <person name="Schumann P."/>
            <person name="Rohde M."/>
            <person name="Spring S."/>
            <person name="Gloeckner F.O."/>
            <person name="Jogler C."/>
        </authorList>
    </citation>
    <scope>NUCLEOTIDE SEQUENCE [LARGE SCALE GENOMIC DNA]</scope>
    <source>
        <strain evidence="3 4">IG16b</strain>
    </source>
</reference>
<gene>
    <name evidence="3" type="ORF">Verru16b_00208</name>
</gene>
<dbReference type="EMBL" id="CP016094">
    <property type="protein sequence ID" value="AOS43167.1"/>
    <property type="molecule type" value="Genomic_DNA"/>
</dbReference>
<sequence>MSMPSLPRFVLVLSLILGVPALASAADDKTPDPTSSEPAPAPGAKKKRMLEKGMEADTVELLYGKPAEIKPMETPDATTKAEQWIYRRKVSEKTIQTADTQSTIPTFGRADAGGVSIVDVPIVTYRLKHLTTYQVTALLMVNGRLEVAKQWQEVDSAYVN</sequence>
<name>A0A1I7PHS4_9BACT</name>
<evidence type="ECO:0000256" key="2">
    <source>
        <dbReference type="SAM" id="SignalP"/>
    </source>
</evidence>
<keyword evidence="4" id="KW-1185">Reference proteome</keyword>
<keyword evidence="2" id="KW-0732">Signal</keyword>
<feature type="signal peptide" evidence="2">
    <location>
        <begin position="1"/>
        <end position="25"/>
    </location>
</feature>
<protein>
    <recommendedName>
        <fullName evidence="5">Lipoprotein SmpA/OmlA domain-containing protein</fullName>
    </recommendedName>
</protein>
<evidence type="ECO:0008006" key="5">
    <source>
        <dbReference type="Google" id="ProtNLM"/>
    </source>
</evidence>
<evidence type="ECO:0000313" key="3">
    <source>
        <dbReference type="EMBL" id="AOS43167.1"/>
    </source>
</evidence>
<feature type="region of interest" description="Disordered" evidence="1">
    <location>
        <begin position="25"/>
        <end position="50"/>
    </location>
</feature>
<proteinExistence type="predicted"/>
<feature type="chain" id="PRO_5009304118" description="Lipoprotein SmpA/OmlA domain-containing protein" evidence="2">
    <location>
        <begin position="26"/>
        <end position="160"/>
    </location>
</feature>
<evidence type="ECO:0000313" key="4">
    <source>
        <dbReference type="Proteomes" id="UP000095228"/>
    </source>
</evidence>
<accession>A0A1I7PHS4</accession>
<dbReference type="KEGG" id="obg:Verru16b_00208"/>
<dbReference type="AlphaFoldDB" id="A0A1I7PHS4"/>
<organism evidence="3 4">
    <name type="scientific">Lacunisphaera limnophila</name>
    <dbReference type="NCBI Taxonomy" id="1838286"/>
    <lineage>
        <taxon>Bacteria</taxon>
        <taxon>Pseudomonadati</taxon>
        <taxon>Verrucomicrobiota</taxon>
        <taxon>Opitutia</taxon>
        <taxon>Opitutales</taxon>
        <taxon>Opitutaceae</taxon>
        <taxon>Lacunisphaera</taxon>
    </lineage>
</organism>